<dbReference type="SMART" id="SM00717">
    <property type="entry name" value="SANT"/>
    <property type="match status" value="5"/>
</dbReference>
<dbReference type="GO" id="GO:0001006">
    <property type="term" value="F:RNA polymerase III type 3 promoter sequence-specific DNA binding"/>
    <property type="evidence" value="ECO:0007669"/>
    <property type="project" value="TreeGrafter"/>
</dbReference>
<accession>A0A8H6T7M3</accession>
<evidence type="ECO:0000256" key="1">
    <source>
        <dbReference type="ARBA" id="ARBA00023015"/>
    </source>
</evidence>
<dbReference type="EMBL" id="JACAZE010000006">
    <property type="protein sequence ID" value="KAF7313610.1"/>
    <property type="molecule type" value="Genomic_DNA"/>
</dbReference>
<keyword evidence="4" id="KW-0539">Nucleus</keyword>
<dbReference type="PRINTS" id="PR00929">
    <property type="entry name" value="ATHOOK"/>
</dbReference>
<dbReference type="GO" id="GO:0042796">
    <property type="term" value="P:snRNA transcription by RNA polymerase III"/>
    <property type="evidence" value="ECO:0007669"/>
    <property type="project" value="TreeGrafter"/>
</dbReference>
<name>A0A8H6T7M3_MYCCL</name>
<dbReference type="AlphaFoldDB" id="A0A8H6T7M3"/>
<feature type="domain" description="Myb-like" evidence="6">
    <location>
        <begin position="214"/>
        <end position="265"/>
    </location>
</feature>
<feature type="domain" description="HTH myb-type" evidence="7">
    <location>
        <begin position="327"/>
        <end position="372"/>
    </location>
</feature>
<feature type="domain" description="Myb-like" evidence="6">
    <location>
        <begin position="111"/>
        <end position="161"/>
    </location>
</feature>
<keyword evidence="3" id="KW-0804">Transcription</keyword>
<gene>
    <name evidence="8" type="ORF">HMN09_00517400</name>
</gene>
<keyword evidence="9" id="KW-1185">Reference proteome</keyword>
<evidence type="ECO:0000256" key="5">
    <source>
        <dbReference type="SAM" id="MobiDB-lite"/>
    </source>
</evidence>
<feature type="domain" description="Myb-like" evidence="6">
    <location>
        <begin position="319"/>
        <end position="368"/>
    </location>
</feature>
<feature type="domain" description="Myb-like" evidence="6">
    <location>
        <begin position="162"/>
        <end position="209"/>
    </location>
</feature>
<feature type="region of interest" description="Disordered" evidence="5">
    <location>
        <begin position="357"/>
        <end position="553"/>
    </location>
</feature>
<evidence type="ECO:0000256" key="3">
    <source>
        <dbReference type="ARBA" id="ARBA00023163"/>
    </source>
</evidence>
<dbReference type="PANTHER" id="PTHR46621:SF1">
    <property type="entry name" value="SNRNA-ACTIVATING PROTEIN COMPLEX SUBUNIT 4"/>
    <property type="match status" value="1"/>
</dbReference>
<reference evidence="8" key="1">
    <citation type="submission" date="2020-05" db="EMBL/GenBank/DDBJ databases">
        <title>Mycena genomes resolve the evolution of fungal bioluminescence.</title>
        <authorList>
            <person name="Tsai I.J."/>
        </authorList>
    </citation>
    <scope>NUCLEOTIDE SEQUENCE</scope>
    <source>
        <strain evidence="8">110903Hualien_Pintung</strain>
    </source>
</reference>
<keyword evidence="2" id="KW-0238">DNA-binding</keyword>
<evidence type="ECO:0000259" key="6">
    <source>
        <dbReference type="PROSITE" id="PS50090"/>
    </source>
</evidence>
<evidence type="ECO:0000256" key="4">
    <source>
        <dbReference type="ARBA" id="ARBA00023242"/>
    </source>
</evidence>
<feature type="domain" description="Myb-like" evidence="6">
    <location>
        <begin position="266"/>
        <end position="317"/>
    </location>
</feature>
<evidence type="ECO:0000256" key="2">
    <source>
        <dbReference type="ARBA" id="ARBA00023125"/>
    </source>
</evidence>
<dbReference type="Proteomes" id="UP000613580">
    <property type="component" value="Unassembled WGS sequence"/>
</dbReference>
<dbReference type="PROSITE" id="PS50090">
    <property type="entry name" value="MYB_LIKE"/>
    <property type="match status" value="5"/>
</dbReference>
<feature type="domain" description="HTH myb-type" evidence="7">
    <location>
        <begin position="221"/>
        <end position="265"/>
    </location>
</feature>
<dbReference type="Pfam" id="PF00249">
    <property type="entry name" value="Myb_DNA-binding"/>
    <property type="match status" value="2"/>
</dbReference>
<dbReference type="InterPro" id="IPR017956">
    <property type="entry name" value="AT_hook_DNA-bd_motif"/>
</dbReference>
<dbReference type="Gene3D" id="1.10.10.60">
    <property type="entry name" value="Homeodomain-like"/>
    <property type="match status" value="3"/>
</dbReference>
<dbReference type="PANTHER" id="PTHR46621">
    <property type="entry name" value="SNRNA-ACTIVATING PROTEIN COMPLEX SUBUNIT 4"/>
    <property type="match status" value="1"/>
</dbReference>
<dbReference type="SUPFAM" id="SSF46689">
    <property type="entry name" value="Homeodomain-like"/>
    <property type="match status" value="3"/>
</dbReference>
<dbReference type="Pfam" id="PF13921">
    <property type="entry name" value="Myb_DNA-bind_6"/>
    <property type="match status" value="2"/>
</dbReference>
<feature type="domain" description="HTH myb-type" evidence="7">
    <location>
        <begin position="266"/>
        <end position="321"/>
    </location>
</feature>
<comment type="caution">
    <text evidence="8">The sequence shown here is derived from an EMBL/GenBank/DDBJ whole genome shotgun (WGS) entry which is preliminary data.</text>
</comment>
<sequence>MTTKALAVIALQANQAHQYALAGQIQKLEEELAELDRLIPQADIIDEERDLDADFYIPGSAPPSWPVKNLLHADSPFFEDATKRTRYLNFTTRHPISSAKEIDALTNAVTSEWSRVEQIPASSATPILNRLNWTTIAEKVSDSSNVTRTEAECRFKWIGDLSPAVNRAAWTADELERLQEVLSNVADRAKVDWVQVSKQLGTNRLPIDCMRQSLAERPRFNWTDEMDQRMRDAVGRYGQCWALVAKYVSPALTAAQCSSHWSRSLDPALRSGTWTAEEDERLKKAVLGFGKTSWVEIASVIPGRNNEQCRERWVTALDKETSKETIWTEENDKELLETVESLGKKWKAVGKELNRPARQCQIRFKNLQNDPAESKPKRGRGRPRKSESAPPKKPQRGKRKAVSSDEEEEDEPTTNSDEADWNDEEQFAPLPLPRPSTRPRRSKASTAMQSFLDPSPSPPPSIGSARPKPKPLPKGAMALASTLEPTPSQASDAHAQPEVMLVDVQADVPTRGRPRKRSPSQSTPAKRAKLATTSHVTAPSLDAPRRSTRLKKQ</sequence>
<organism evidence="8 9">
    <name type="scientific">Mycena chlorophos</name>
    <name type="common">Agaric fungus</name>
    <name type="synonym">Agaricus chlorophos</name>
    <dbReference type="NCBI Taxonomy" id="658473"/>
    <lineage>
        <taxon>Eukaryota</taxon>
        <taxon>Fungi</taxon>
        <taxon>Dikarya</taxon>
        <taxon>Basidiomycota</taxon>
        <taxon>Agaricomycotina</taxon>
        <taxon>Agaricomycetes</taxon>
        <taxon>Agaricomycetidae</taxon>
        <taxon>Agaricales</taxon>
        <taxon>Marasmiineae</taxon>
        <taxon>Mycenaceae</taxon>
        <taxon>Mycena</taxon>
    </lineage>
</organism>
<dbReference type="InterPro" id="IPR009057">
    <property type="entry name" value="Homeodomain-like_sf"/>
</dbReference>
<dbReference type="InterPro" id="IPR001005">
    <property type="entry name" value="SANT/Myb"/>
</dbReference>
<dbReference type="OrthoDB" id="2143914at2759"/>
<evidence type="ECO:0000313" key="8">
    <source>
        <dbReference type="EMBL" id="KAF7313610.1"/>
    </source>
</evidence>
<evidence type="ECO:0000259" key="7">
    <source>
        <dbReference type="PROSITE" id="PS51294"/>
    </source>
</evidence>
<evidence type="ECO:0000313" key="9">
    <source>
        <dbReference type="Proteomes" id="UP000613580"/>
    </source>
</evidence>
<dbReference type="GO" id="GO:0000978">
    <property type="term" value="F:RNA polymerase II cis-regulatory region sequence-specific DNA binding"/>
    <property type="evidence" value="ECO:0007669"/>
    <property type="project" value="TreeGrafter"/>
</dbReference>
<dbReference type="InterPro" id="IPR017930">
    <property type="entry name" value="Myb_dom"/>
</dbReference>
<dbReference type="PROSITE" id="PS51294">
    <property type="entry name" value="HTH_MYB"/>
    <property type="match status" value="3"/>
</dbReference>
<dbReference type="CDD" id="cd00167">
    <property type="entry name" value="SANT"/>
    <property type="match status" value="1"/>
</dbReference>
<dbReference type="GO" id="GO:0019185">
    <property type="term" value="C:snRNA-activating protein complex"/>
    <property type="evidence" value="ECO:0007669"/>
    <property type="project" value="TreeGrafter"/>
</dbReference>
<proteinExistence type="predicted"/>
<keyword evidence="1" id="KW-0805">Transcription regulation</keyword>
<dbReference type="InterPro" id="IPR051575">
    <property type="entry name" value="Myb-like_DNA-bd"/>
</dbReference>
<dbReference type="GO" id="GO:0042795">
    <property type="term" value="P:snRNA transcription by RNA polymerase II"/>
    <property type="evidence" value="ECO:0007669"/>
    <property type="project" value="TreeGrafter"/>
</dbReference>
<protein>
    <submittedName>
        <fullName evidence="8">Myb domain protein 4r1</fullName>
    </submittedName>
</protein>
<feature type="compositionally biased region" description="Acidic residues" evidence="5">
    <location>
        <begin position="404"/>
        <end position="426"/>
    </location>
</feature>